<dbReference type="EMBL" id="BK015985">
    <property type="protein sequence ID" value="DAF88395.1"/>
    <property type="molecule type" value="Genomic_DNA"/>
</dbReference>
<name>A0A8S5U1R3_9CAUD</name>
<dbReference type="NCBIfam" id="TIGR01560">
    <property type="entry name" value="put_DNA_pack"/>
    <property type="match status" value="1"/>
</dbReference>
<dbReference type="InterPro" id="IPR006450">
    <property type="entry name" value="Phage_HK97_gp6-like"/>
</dbReference>
<dbReference type="InterPro" id="IPR036558">
    <property type="entry name" value="YqbG-like_sf"/>
</dbReference>
<dbReference type="Pfam" id="PF11436">
    <property type="entry name" value="DUF3199"/>
    <property type="match status" value="1"/>
</dbReference>
<dbReference type="Gene3D" id="1.10.3230.10">
    <property type="entry name" value="YqbG-like"/>
    <property type="match status" value="1"/>
</dbReference>
<sequence length="128" mass="14531">MAERPWATPEEVKEYTDYPSVKKRDDAKLKIDITRAEQYVISYTNNKFEDYETVPEQVKTAVILVAEAFAYNTALTSREMKSEQFDDYSYTVSDAGPIDILGLGLGSLLEDFCVSEAKRGVTLRMRAL</sequence>
<evidence type="ECO:0000313" key="1">
    <source>
        <dbReference type="EMBL" id="DAF88395.1"/>
    </source>
</evidence>
<reference evidence="1" key="1">
    <citation type="journal article" date="2021" name="Proc. Natl. Acad. Sci. U.S.A.">
        <title>A Catalog of Tens of Thousands of Viruses from Human Metagenomes Reveals Hidden Associations with Chronic Diseases.</title>
        <authorList>
            <person name="Tisza M.J."/>
            <person name="Buck C.B."/>
        </authorList>
    </citation>
    <scope>NUCLEOTIDE SEQUENCE</scope>
    <source>
        <strain evidence="1">CtdHi7</strain>
    </source>
</reference>
<accession>A0A8S5U1R3</accession>
<dbReference type="SUPFAM" id="SSF116915">
    <property type="entry name" value="Hypothetical protein YqbG"/>
    <property type="match status" value="1"/>
</dbReference>
<dbReference type="InterPro" id="IPR013514">
    <property type="entry name" value="DUF3199_YqbG"/>
</dbReference>
<organism evidence="1">
    <name type="scientific">Siphoviridae sp. ctdHi7</name>
    <dbReference type="NCBI Taxonomy" id="2825577"/>
    <lineage>
        <taxon>Viruses</taxon>
        <taxon>Duplodnaviria</taxon>
        <taxon>Heunggongvirae</taxon>
        <taxon>Uroviricota</taxon>
        <taxon>Caudoviricetes</taxon>
    </lineage>
</organism>
<proteinExistence type="predicted"/>
<protein>
    <submittedName>
        <fullName evidence="1">Head Tail Connector Protein</fullName>
    </submittedName>
</protein>